<gene>
    <name evidence="8" type="ORF">CHS0354_040562</name>
</gene>
<comment type="caution">
    <text evidence="8">The sequence shown here is derived from an EMBL/GenBank/DDBJ whole genome shotgun (WGS) entry which is preliminary data.</text>
</comment>
<evidence type="ECO:0000259" key="7">
    <source>
        <dbReference type="SMART" id="SM00014"/>
    </source>
</evidence>
<feature type="domain" description="Phosphatidic acid phosphatase type 2/haloperoxidase" evidence="7">
    <location>
        <begin position="120"/>
        <end position="268"/>
    </location>
</feature>
<evidence type="ECO:0000256" key="1">
    <source>
        <dbReference type="ARBA" id="ARBA00004141"/>
    </source>
</evidence>
<feature type="transmembrane region" description="Helical" evidence="6">
    <location>
        <begin position="225"/>
        <end position="244"/>
    </location>
</feature>
<reference evidence="8" key="2">
    <citation type="journal article" date="2021" name="Genome Biol. Evol.">
        <title>Developing a high-quality reference genome for a parasitic bivalve with doubly uniparental inheritance (Bivalvia: Unionida).</title>
        <authorList>
            <person name="Smith C.H."/>
        </authorList>
    </citation>
    <scope>NUCLEOTIDE SEQUENCE</scope>
    <source>
        <strain evidence="8">CHS0354</strain>
        <tissue evidence="8">Mantle</tissue>
    </source>
</reference>
<dbReference type="InterPro" id="IPR043216">
    <property type="entry name" value="PAP-like"/>
</dbReference>
<dbReference type="EMBL" id="JAEAOA010002340">
    <property type="protein sequence ID" value="KAK3591654.1"/>
    <property type="molecule type" value="Genomic_DNA"/>
</dbReference>
<comment type="subcellular location">
    <subcellularLocation>
        <location evidence="1">Membrane</location>
        <topology evidence="1">Multi-pass membrane protein</topology>
    </subcellularLocation>
</comment>
<keyword evidence="4 6" id="KW-1133">Transmembrane helix</keyword>
<evidence type="ECO:0000256" key="5">
    <source>
        <dbReference type="ARBA" id="ARBA00023136"/>
    </source>
</evidence>
<dbReference type="GO" id="GO:0005886">
    <property type="term" value="C:plasma membrane"/>
    <property type="evidence" value="ECO:0007669"/>
    <property type="project" value="TreeGrafter"/>
</dbReference>
<dbReference type="GO" id="GO:0006644">
    <property type="term" value="P:phospholipid metabolic process"/>
    <property type="evidence" value="ECO:0007669"/>
    <property type="project" value="InterPro"/>
</dbReference>
<dbReference type="Proteomes" id="UP001195483">
    <property type="component" value="Unassembled WGS sequence"/>
</dbReference>
<evidence type="ECO:0000256" key="4">
    <source>
        <dbReference type="ARBA" id="ARBA00022989"/>
    </source>
</evidence>
<keyword evidence="3 6" id="KW-0812">Transmembrane</keyword>
<sequence>MSFFRSVYVVDNMSSSTRMCRAVRIILDVGIFMAVSILAGLMSFNKLRIKPTVRGFFCDDQSLMYPYRPDTVSIGLVCILCVVTPAILMAIIEGILHYQSRQKGEGWNHLKYATTCYKTIGVFLFGMGLTQILGEIGKLVVGRLRPHFFDVCKPDYNKIDCFKNNVSVYVNVGDQYCTGTDLSLLTDARKSFLSNHASTAFFGFTFFTIYLQVRFIWTRLEIFRLLLQSVSMVVALYVGFSRIMDYKHHWSDVLGGAVLGTMVAILKVRFILVLPYHRDSWDRQYGIRSADGSGIHADKGNLESQEMKELL</sequence>
<evidence type="ECO:0000256" key="6">
    <source>
        <dbReference type="SAM" id="Phobius"/>
    </source>
</evidence>
<feature type="transmembrane region" description="Helical" evidence="6">
    <location>
        <begin position="72"/>
        <end position="96"/>
    </location>
</feature>
<evidence type="ECO:0000313" key="8">
    <source>
        <dbReference type="EMBL" id="KAK3591654.1"/>
    </source>
</evidence>
<evidence type="ECO:0000313" key="9">
    <source>
        <dbReference type="Proteomes" id="UP001195483"/>
    </source>
</evidence>
<feature type="transmembrane region" description="Helical" evidence="6">
    <location>
        <begin position="116"/>
        <end position="134"/>
    </location>
</feature>
<dbReference type="Pfam" id="PF01569">
    <property type="entry name" value="PAP2"/>
    <property type="match status" value="1"/>
</dbReference>
<feature type="transmembrane region" description="Helical" evidence="6">
    <location>
        <begin position="21"/>
        <end position="44"/>
    </location>
</feature>
<feature type="transmembrane region" description="Helical" evidence="6">
    <location>
        <begin position="192"/>
        <end position="213"/>
    </location>
</feature>
<dbReference type="AlphaFoldDB" id="A0AAE0SGS6"/>
<comment type="similarity">
    <text evidence="2">Belongs to the PA-phosphatase related phosphoesterase family.</text>
</comment>
<reference evidence="8" key="1">
    <citation type="journal article" date="2021" name="Genome Biol. Evol.">
        <title>A High-Quality Reference Genome for a Parasitic Bivalve with Doubly Uniparental Inheritance (Bivalvia: Unionida).</title>
        <authorList>
            <person name="Smith C.H."/>
        </authorList>
    </citation>
    <scope>NUCLEOTIDE SEQUENCE</scope>
    <source>
        <strain evidence="8">CHS0354</strain>
    </source>
</reference>
<dbReference type="GO" id="GO:0008195">
    <property type="term" value="F:phosphatidate phosphatase activity"/>
    <property type="evidence" value="ECO:0007669"/>
    <property type="project" value="TreeGrafter"/>
</dbReference>
<protein>
    <recommendedName>
        <fullName evidence="7">Phosphatidic acid phosphatase type 2/haloperoxidase domain-containing protein</fullName>
    </recommendedName>
</protein>
<feature type="transmembrane region" description="Helical" evidence="6">
    <location>
        <begin position="256"/>
        <end position="276"/>
    </location>
</feature>
<organism evidence="8 9">
    <name type="scientific">Potamilus streckersoni</name>
    <dbReference type="NCBI Taxonomy" id="2493646"/>
    <lineage>
        <taxon>Eukaryota</taxon>
        <taxon>Metazoa</taxon>
        <taxon>Spiralia</taxon>
        <taxon>Lophotrochozoa</taxon>
        <taxon>Mollusca</taxon>
        <taxon>Bivalvia</taxon>
        <taxon>Autobranchia</taxon>
        <taxon>Heteroconchia</taxon>
        <taxon>Palaeoheterodonta</taxon>
        <taxon>Unionida</taxon>
        <taxon>Unionoidea</taxon>
        <taxon>Unionidae</taxon>
        <taxon>Ambleminae</taxon>
        <taxon>Lampsilini</taxon>
        <taxon>Potamilus</taxon>
    </lineage>
</organism>
<dbReference type="PANTHER" id="PTHR10165:SF103">
    <property type="entry name" value="PHOSPHOLIPID PHOSPHATASE HOMOLOG 1.2 HOMOLOG"/>
    <property type="match status" value="1"/>
</dbReference>
<dbReference type="SMART" id="SM00014">
    <property type="entry name" value="acidPPc"/>
    <property type="match status" value="1"/>
</dbReference>
<dbReference type="GO" id="GO:0007165">
    <property type="term" value="P:signal transduction"/>
    <property type="evidence" value="ECO:0007669"/>
    <property type="project" value="TreeGrafter"/>
</dbReference>
<dbReference type="GO" id="GO:0046839">
    <property type="term" value="P:phospholipid dephosphorylation"/>
    <property type="evidence" value="ECO:0007669"/>
    <property type="project" value="TreeGrafter"/>
</dbReference>
<dbReference type="SUPFAM" id="SSF48317">
    <property type="entry name" value="Acid phosphatase/Vanadium-dependent haloperoxidase"/>
    <property type="match status" value="1"/>
</dbReference>
<keyword evidence="9" id="KW-1185">Reference proteome</keyword>
<proteinExistence type="inferred from homology"/>
<evidence type="ECO:0000256" key="3">
    <source>
        <dbReference type="ARBA" id="ARBA00022692"/>
    </source>
</evidence>
<dbReference type="CDD" id="cd03384">
    <property type="entry name" value="PAP2_wunen"/>
    <property type="match status" value="1"/>
</dbReference>
<dbReference type="PANTHER" id="PTHR10165">
    <property type="entry name" value="LIPID PHOSPHATE PHOSPHATASE"/>
    <property type="match status" value="1"/>
</dbReference>
<keyword evidence="5 6" id="KW-0472">Membrane</keyword>
<evidence type="ECO:0000256" key="2">
    <source>
        <dbReference type="ARBA" id="ARBA00008816"/>
    </source>
</evidence>
<name>A0AAE0SGS6_9BIVA</name>
<dbReference type="InterPro" id="IPR036938">
    <property type="entry name" value="PAP2/HPO_sf"/>
</dbReference>
<reference evidence="8" key="3">
    <citation type="submission" date="2023-05" db="EMBL/GenBank/DDBJ databases">
        <authorList>
            <person name="Smith C.H."/>
        </authorList>
    </citation>
    <scope>NUCLEOTIDE SEQUENCE</scope>
    <source>
        <strain evidence="8">CHS0354</strain>
        <tissue evidence="8">Mantle</tissue>
    </source>
</reference>
<dbReference type="InterPro" id="IPR000326">
    <property type="entry name" value="PAP2/HPO"/>
</dbReference>
<dbReference type="Gene3D" id="1.20.144.10">
    <property type="entry name" value="Phosphatidic acid phosphatase type 2/haloperoxidase"/>
    <property type="match status" value="1"/>
</dbReference>
<accession>A0AAE0SGS6</accession>